<evidence type="ECO:0000313" key="7">
    <source>
        <dbReference type="EMBL" id="GES81652.1"/>
    </source>
</evidence>
<dbReference type="OrthoDB" id="2289236at2759"/>
<keyword evidence="2" id="KW-0547">Nucleotide-binding</keyword>
<dbReference type="InterPro" id="IPR001245">
    <property type="entry name" value="Ser-Thr/Tyr_kinase_cat_dom"/>
</dbReference>
<dbReference type="GO" id="GO:0005524">
    <property type="term" value="F:ATP binding"/>
    <property type="evidence" value="ECO:0007669"/>
    <property type="project" value="UniProtKB-KW"/>
</dbReference>
<evidence type="ECO:0000259" key="5">
    <source>
        <dbReference type="PROSITE" id="PS50011"/>
    </source>
</evidence>
<dbReference type="Proteomes" id="UP000247702">
    <property type="component" value="Unassembled WGS sequence"/>
</dbReference>
<dbReference type="InterPro" id="IPR000719">
    <property type="entry name" value="Prot_kinase_dom"/>
</dbReference>
<comment type="caution">
    <text evidence="6">The sequence shown here is derived from an EMBL/GenBank/DDBJ whole genome shotgun (WGS) entry which is preliminary data.</text>
</comment>
<evidence type="ECO:0000313" key="6">
    <source>
        <dbReference type="EMBL" id="GBC04974.1"/>
    </source>
</evidence>
<dbReference type="Proteomes" id="UP000615446">
    <property type="component" value="Unassembled WGS sequence"/>
</dbReference>
<accession>A0A2Z6RQP2</accession>
<dbReference type="Pfam" id="PF07714">
    <property type="entry name" value="PK_Tyr_Ser-Thr"/>
    <property type="match status" value="1"/>
</dbReference>
<evidence type="ECO:0000256" key="2">
    <source>
        <dbReference type="ARBA" id="ARBA00022741"/>
    </source>
</evidence>
<dbReference type="Gene3D" id="1.10.510.10">
    <property type="entry name" value="Transferase(Phosphotransferase) domain 1"/>
    <property type="match status" value="2"/>
</dbReference>
<evidence type="ECO:0000313" key="8">
    <source>
        <dbReference type="Proteomes" id="UP000247702"/>
    </source>
</evidence>
<evidence type="ECO:0000256" key="4">
    <source>
        <dbReference type="ARBA" id="ARBA00022840"/>
    </source>
</evidence>
<dbReference type="PROSITE" id="PS50011">
    <property type="entry name" value="PROTEIN_KINASE_DOM"/>
    <property type="match status" value="1"/>
</dbReference>
<dbReference type="InterPro" id="IPR011009">
    <property type="entry name" value="Kinase-like_dom_sf"/>
</dbReference>
<name>A0A2Z6RQP2_9GLOM</name>
<keyword evidence="3 7" id="KW-0418">Kinase</keyword>
<dbReference type="PANTHER" id="PTHR44329:SF288">
    <property type="entry name" value="MITOGEN-ACTIVATED PROTEIN KINASE KINASE KINASE 20"/>
    <property type="match status" value="1"/>
</dbReference>
<feature type="domain" description="Protein kinase" evidence="5">
    <location>
        <begin position="768"/>
        <end position="1029"/>
    </location>
</feature>
<keyword evidence="1" id="KW-0808">Transferase</keyword>
<dbReference type="SUPFAM" id="SSF56112">
    <property type="entry name" value="Protein kinase-like (PK-like)"/>
    <property type="match status" value="2"/>
</dbReference>
<dbReference type="PANTHER" id="PTHR44329">
    <property type="entry name" value="SERINE/THREONINE-PROTEIN KINASE TNNI3K-RELATED"/>
    <property type="match status" value="1"/>
</dbReference>
<evidence type="ECO:0000256" key="3">
    <source>
        <dbReference type="ARBA" id="ARBA00022777"/>
    </source>
</evidence>
<organism evidence="6 8">
    <name type="scientific">Rhizophagus clarus</name>
    <dbReference type="NCBI Taxonomy" id="94130"/>
    <lineage>
        <taxon>Eukaryota</taxon>
        <taxon>Fungi</taxon>
        <taxon>Fungi incertae sedis</taxon>
        <taxon>Mucoromycota</taxon>
        <taxon>Glomeromycotina</taxon>
        <taxon>Glomeromycetes</taxon>
        <taxon>Glomerales</taxon>
        <taxon>Glomeraceae</taxon>
        <taxon>Rhizophagus</taxon>
    </lineage>
</organism>
<sequence>MELVKIIDENSFDPTPKLKSSPIPIEFISFNENDDKCIYCKEAYVDTPTCITTQKYCKKCLSRYLSTITDNNIYLDVYYTMKSECIKHEIEAKEPHVIQECCRNCLDILCLKQIPANDNLLRSSSIYAVIENSLYDNMIESEKYCKLCGKSLYQGTDTLEMSKFKLCSDCYQISSGYIGSILTKISILIIYLPWWHNRSSCNVCNTSLTFTSDCQKYCENCLISYIGCRYCLTTNIIFGLTIQSQCKKCKRTSSIIFDITSILSGNSELDEFLLNLNPGIYNNLRIDELSDKIKNNDKYFIPSEIISTIRSMCQNYKNTQSKILMDQSERSIEWIPYSQFTNVVEIIKGEVCIIYHAIWDQQSVILKKFKNFQDTGKYFLNELKSNCYEIKHHNIRIHGVTKDDKLGDYMLVTQYASGGVSYDWLKSELYNCLQYNERDLVKLMFFDPTPKLKSSSIPIKFISFNEDDNKCIYCEEEYTKTLFSISQRCQRYCKNCLSNYLTNINDINIYLDLHVFTQNGEHETIKTKESQDIQECSKCLDILCFKQIPVDDCYLSNSSVIEFSLYNNIIENEKFCKLCGESLFLGADIIEIRLFVLCSNCYLISTGHINSSLTKKPIPVIYLPWWHNISCCVACNKSLIFTSDCQKYCENCFIFYIGCRYCLTTNIIFGSTTQSQCMKCERISSIIFDNTSILSENSELNDFILKLNPEIYNNLRINELPDKIKNNDKYFLLLEINSTIQSICQNYKNTQSKDQSEKLMEWIPYSQFTNVVEIAEGGFGIIYRAIRGQQSVILKKFKNFQYASKYFLNELKSNQTCFEIKHHIIRTHGITKDPKSGDYMLVMQFASGGDLHNWLQKKFTEIKWNKDKLIILWQISEGLETIHNANYIHRDFHSGNILHDLFRNNAQERFKERHQWLIGDLGLSQHVNNASNNEIYGVIPYIAPEIFRGFSFSKKSDVYSMGMIMWELTTGCKPFADVEHDINLIFKILDGERPEITEDTPECYADLMKSCWDPNPKKRPTAKKIRTTFGSWSFRYKNNDIFNKAELIRKELLKLKKLGPEFAKNTHPKAIYTGRSLSSIISKYSSVNSSSSISLYINKQDYNYISNEQEFDIDINSKFINSLAVTSKKRSIEESNIEIHDNIGKYVKTSRFQLSKDTMNGGGYAV</sequence>
<dbReference type="InterPro" id="IPR051681">
    <property type="entry name" value="Ser/Thr_Kinases-Pseudokinases"/>
</dbReference>
<reference evidence="6 8" key="1">
    <citation type="submission" date="2017-11" db="EMBL/GenBank/DDBJ databases">
        <title>The genome of Rhizophagus clarus HR1 reveals common genetic basis of auxotrophy among arbuscular mycorrhizal fungi.</title>
        <authorList>
            <person name="Kobayashi Y."/>
        </authorList>
    </citation>
    <scope>NUCLEOTIDE SEQUENCE [LARGE SCALE GENOMIC DNA]</scope>
    <source>
        <strain evidence="6 8">HR1</strain>
    </source>
</reference>
<evidence type="ECO:0000256" key="1">
    <source>
        <dbReference type="ARBA" id="ARBA00022679"/>
    </source>
</evidence>
<keyword evidence="8" id="KW-1185">Reference proteome</keyword>
<proteinExistence type="predicted"/>
<gene>
    <name evidence="7" type="ORF">RCL2_000889700</name>
    <name evidence="6" type="ORF">RclHR1_05990003</name>
</gene>
<dbReference type="AlphaFoldDB" id="A0A2Z6RQP2"/>
<dbReference type="PRINTS" id="PR00109">
    <property type="entry name" value="TYRKINASE"/>
</dbReference>
<dbReference type="EMBL" id="BEXD01003980">
    <property type="protein sequence ID" value="GBC04974.1"/>
    <property type="molecule type" value="Genomic_DNA"/>
</dbReference>
<reference evidence="7" key="2">
    <citation type="submission" date="2019-10" db="EMBL/GenBank/DDBJ databases">
        <title>Conservation and host-specific expression of non-tandemly repeated heterogenous ribosome RNA gene in arbuscular mycorrhizal fungi.</title>
        <authorList>
            <person name="Maeda T."/>
            <person name="Kobayashi Y."/>
            <person name="Nakagawa T."/>
            <person name="Ezawa T."/>
            <person name="Yamaguchi K."/>
            <person name="Bino T."/>
            <person name="Nishimoto Y."/>
            <person name="Shigenobu S."/>
            <person name="Kawaguchi M."/>
        </authorList>
    </citation>
    <scope>NUCLEOTIDE SEQUENCE</scope>
    <source>
        <strain evidence="7">HR1</strain>
    </source>
</reference>
<keyword evidence="4" id="KW-0067">ATP-binding</keyword>
<dbReference type="EMBL" id="BLAL01000058">
    <property type="protein sequence ID" value="GES81652.1"/>
    <property type="molecule type" value="Genomic_DNA"/>
</dbReference>
<dbReference type="GO" id="GO:0004674">
    <property type="term" value="F:protein serine/threonine kinase activity"/>
    <property type="evidence" value="ECO:0007669"/>
    <property type="project" value="TreeGrafter"/>
</dbReference>
<protein>
    <submittedName>
        <fullName evidence="7">Kinase-like domain-containing protein</fullName>
    </submittedName>
</protein>